<dbReference type="InterPro" id="IPR013324">
    <property type="entry name" value="RNA_pol_sigma_r3/r4-like"/>
</dbReference>
<gene>
    <name evidence="2" type="ORF">P7079_08080</name>
</gene>
<protein>
    <submittedName>
        <fullName evidence="2">Antitoxin HicB</fullName>
    </submittedName>
</protein>
<evidence type="ECO:0000313" key="3">
    <source>
        <dbReference type="Proteomes" id="UP001215216"/>
    </source>
</evidence>
<dbReference type="SUPFAM" id="SSF88659">
    <property type="entry name" value="Sigma3 and sigma4 domains of RNA polymerase sigma factors"/>
    <property type="match status" value="1"/>
</dbReference>
<dbReference type="EMBL" id="CP121208">
    <property type="protein sequence ID" value="WFM83332.1"/>
    <property type="molecule type" value="Genomic_DNA"/>
</dbReference>
<dbReference type="Gene3D" id="1.20.140.160">
    <property type="match status" value="1"/>
</dbReference>
<dbReference type="Proteomes" id="UP001215216">
    <property type="component" value="Chromosome"/>
</dbReference>
<feature type="region of interest" description="Disordered" evidence="1">
    <location>
        <begin position="69"/>
        <end position="91"/>
    </location>
</feature>
<sequence length="126" mass="14207">MTRALTITAKHWQGGWELWHGQEPWTQVRTLEKAHQQVIDYLDTIDETVDHSSWDIRIVPEIAHQREVQQASQAARAAQEAQEQASRASRQAVRTLKAEGLSHTDIGYLLGVTRARVSQLAQDTAA</sequence>
<reference evidence="2 3" key="1">
    <citation type="submission" date="2023-03" db="EMBL/GenBank/DDBJ databases">
        <title>Complete genome of Arcanobacterium canis strain DSM 25104 isolated in 2010 from a canine otitis externa in Germany.</title>
        <authorList>
            <person name="Borowiak M."/>
            <person name="Kreitlow A."/>
            <person name="Malorny B."/>
            <person name="Laemmler C."/>
            <person name="Prenger-Berninghoff E."/>
            <person name="Ploetz M."/>
            <person name="Abdulmawjood A."/>
        </authorList>
    </citation>
    <scope>NUCLEOTIDE SEQUENCE [LARGE SCALE GENOMIC DNA]</scope>
    <source>
        <strain evidence="2 3">DSM 25104</strain>
    </source>
</reference>
<evidence type="ECO:0000313" key="2">
    <source>
        <dbReference type="EMBL" id="WFM83332.1"/>
    </source>
</evidence>
<name>A0ABY8FXU3_9ACTO</name>
<dbReference type="RefSeq" id="WP_278012727.1">
    <property type="nucleotide sequence ID" value="NZ_CP121208.1"/>
</dbReference>
<evidence type="ECO:0000256" key="1">
    <source>
        <dbReference type="SAM" id="MobiDB-lite"/>
    </source>
</evidence>
<organism evidence="2 3">
    <name type="scientific">Arcanobacterium canis</name>
    <dbReference type="NCBI Taxonomy" id="999183"/>
    <lineage>
        <taxon>Bacteria</taxon>
        <taxon>Bacillati</taxon>
        <taxon>Actinomycetota</taxon>
        <taxon>Actinomycetes</taxon>
        <taxon>Actinomycetales</taxon>
        <taxon>Actinomycetaceae</taxon>
        <taxon>Arcanobacterium</taxon>
    </lineage>
</organism>
<accession>A0ABY8FXU3</accession>
<proteinExistence type="predicted"/>
<keyword evidence="3" id="KW-1185">Reference proteome</keyword>